<dbReference type="InterPro" id="IPR036047">
    <property type="entry name" value="F-box-like_dom_sf"/>
</dbReference>
<dbReference type="InParanoid" id="A0A7N2KVR2"/>
<protein>
    <recommendedName>
        <fullName evidence="1">FBD domain-containing protein</fullName>
    </recommendedName>
</protein>
<dbReference type="Proteomes" id="UP000594261">
    <property type="component" value="Chromosome 2"/>
</dbReference>
<dbReference type="InterPro" id="IPR006566">
    <property type="entry name" value="FBD"/>
</dbReference>
<accession>A0A7N2KVR2</accession>
<dbReference type="SMART" id="SM00579">
    <property type="entry name" value="FBD"/>
    <property type="match status" value="1"/>
</dbReference>
<dbReference type="AlphaFoldDB" id="A0A7N2KVR2"/>
<dbReference type="Gramene" id="QL02p039968:mrna">
    <property type="protein sequence ID" value="QL02p039968:mrna"/>
    <property type="gene ID" value="QL02p039968"/>
</dbReference>
<name>A0A7N2KVR2_QUELO</name>
<reference evidence="2" key="2">
    <citation type="submission" date="2021-01" db="UniProtKB">
        <authorList>
            <consortium name="EnsemblPlants"/>
        </authorList>
    </citation>
    <scope>IDENTIFICATION</scope>
</reference>
<evidence type="ECO:0000313" key="3">
    <source>
        <dbReference type="Proteomes" id="UP000594261"/>
    </source>
</evidence>
<evidence type="ECO:0000313" key="2">
    <source>
        <dbReference type="EnsemblPlants" id="QL02p039968:mrna"/>
    </source>
</evidence>
<dbReference type="PANTHER" id="PTHR31293:SF12">
    <property type="entry name" value="RNI-LIKE SUPERFAMILY PROTEIN"/>
    <property type="match status" value="1"/>
</dbReference>
<dbReference type="InterPro" id="IPR055294">
    <property type="entry name" value="FBL60-like"/>
</dbReference>
<sequence>MESRIEKRRIERAERNGGDIISTLPDFLLIHILSFLPTPILTSILSSRWKPLWTLLPILNLDQRTLLRNEHTFSFVDRVSRIWTLCNAIPLHTLRIRWTANCQLFYVETWLRATIHLAVLQELDLFIYTYTYYQALELPRTLFFSTTLVVLKFKDQIFLNPPHDCSLPSLRILQLSYVNFTPYCGLKEPTDVPECLSSQLKTCHFKGFSGCEVEMELLSQILKEAKVLKTMKITVESHLKSKEKLLIRKELRKFQRSFLTCQIAIDEAVIIGTQFCLGVVDDRRGGFFC</sequence>
<dbReference type="PANTHER" id="PTHR31293">
    <property type="entry name" value="RNI-LIKE SUPERFAMILY PROTEIN"/>
    <property type="match status" value="1"/>
</dbReference>
<feature type="domain" description="FBD" evidence="1">
    <location>
        <begin position="194"/>
        <end position="266"/>
    </location>
</feature>
<reference evidence="3" key="1">
    <citation type="journal article" date="2016" name="G3 (Bethesda)">
        <title>First Draft Assembly and Annotation of the Genome of a California Endemic Oak Quercus lobata Nee (Fagaceae).</title>
        <authorList>
            <person name="Sork V.L."/>
            <person name="Fitz-Gibbon S.T."/>
            <person name="Puiu D."/>
            <person name="Crepeau M."/>
            <person name="Gugger P.F."/>
            <person name="Sherman R."/>
            <person name="Stevens K."/>
            <person name="Langley C.H."/>
            <person name="Pellegrini M."/>
            <person name="Salzberg S.L."/>
        </authorList>
    </citation>
    <scope>NUCLEOTIDE SEQUENCE [LARGE SCALE GENOMIC DNA]</scope>
    <source>
        <strain evidence="3">cv. SW786</strain>
    </source>
</reference>
<keyword evidence="3" id="KW-1185">Reference proteome</keyword>
<organism evidence="2 3">
    <name type="scientific">Quercus lobata</name>
    <name type="common">Valley oak</name>
    <dbReference type="NCBI Taxonomy" id="97700"/>
    <lineage>
        <taxon>Eukaryota</taxon>
        <taxon>Viridiplantae</taxon>
        <taxon>Streptophyta</taxon>
        <taxon>Embryophyta</taxon>
        <taxon>Tracheophyta</taxon>
        <taxon>Spermatophyta</taxon>
        <taxon>Magnoliopsida</taxon>
        <taxon>eudicotyledons</taxon>
        <taxon>Gunneridae</taxon>
        <taxon>Pentapetalae</taxon>
        <taxon>rosids</taxon>
        <taxon>fabids</taxon>
        <taxon>Fagales</taxon>
        <taxon>Fagaceae</taxon>
        <taxon>Quercus</taxon>
    </lineage>
</organism>
<evidence type="ECO:0000259" key="1">
    <source>
        <dbReference type="SMART" id="SM00579"/>
    </source>
</evidence>
<proteinExistence type="predicted"/>
<dbReference type="SUPFAM" id="SSF81383">
    <property type="entry name" value="F-box domain"/>
    <property type="match status" value="1"/>
</dbReference>
<dbReference type="OMA" id="CDHGSHE"/>
<dbReference type="Pfam" id="PF08387">
    <property type="entry name" value="FBD"/>
    <property type="match status" value="1"/>
</dbReference>
<dbReference type="EnsemblPlants" id="QL02p039968:mrna">
    <property type="protein sequence ID" value="QL02p039968:mrna"/>
    <property type="gene ID" value="QL02p039968"/>
</dbReference>